<gene>
    <name evidence="1" type="ORF">C5S46_04055</name>
</gene>
<evidence type="ECO:0000313" key="2">
    <source>
        <dbReference type="Proteomes" id="UP000315423"/>
    </source>
</evidence>
<dbReference type="Proteomes" id="UP000315423">
    <property type="component" value="Unassembled WGS sequence"/>
</dbReference>
<dbReference type="EMBL" id="QYBA01000131">
    <property type="protein sequence ID" value="TKY91787.1"/>
    <property type="molecule type" value="Genomic_DNA"/>
</dbReference>
<comment type="caution">
    <text evidence="1">The sequence shown here is derived from an EMBL/GenBank/DDBJ whole genome shotgun (WGS) entry which is preliminary data.</text>
</comment>
<proteinExistence type="predicted"/>
<reference evidence="1" key="1">
    <citation type="submission" date="2018-09" db="EMBL/GenBank/DDBJ databases">
        <title>A genomic encyclopedia of anaerobic methanotrophic archaea.</title>
        <authorList>
            <person name="Skennerton C.T."/>
            <person name="Chadwick G.L."/>
            <person name="Laso-Perez R."/>
            <person name="Leu A.O."/>
            <person name="Speth D.R."/>
            <person name="Yu H."/>
            <person name="Morgan-Lang C."/>
            <person name="Hatzenpichler R."/>
            <person name="Goudeau D."/>
            <person name="Malmstrom R."/>
            <person name="Woyke T."/>
            <person name="Hallam S."/>
            <person name="Tyson G.W."/>
            <person name="Wegener G."/>
            <person name="Boetius A."/>
            <person name="Orphan V.J."/>
        </authorList>
    </citation>
    <scope>NUCLEOTIDE SEQUENCE</scope>
    <source>
        <strain evidence="1">CONS3730D10UFb2</strain>
    </source>
</reference>
<organism evidence="1 2">
    <name type="scientific">Candidatus Methanomarinus sp</name>
    <dbReference type="NCBI Taxonomy" id="3386244"/>
    <lineage>
        <taxon>Archaea</taxon>
        <taxon>Methanobacteriati</taxon>
        <taxon>Methanobacteriota</taxon>
        <taxon>Stenosarchaea group</taxon>
        <taxon>Methanomicrobia</taxon>
        <taxon>Methanosarcinales</taxon>
        <taxon>ANME-2 cluster</taxon>
        <taxon>Candidatus Methanocomedenaceae</taxon>
        <taxon>Candidatus Methanomarinus</taxon>
    </lineage>
</organism>
<sequence length="372" mass="42826">MNKDLLMWEETLFRDPNLFELDHIPEYFGHRKSQMETLMYCVRPAMRGGRPLNILCIGPPGTGKTTAVNKLFTEIEKITSKVIPVYVNCQANPTRFNVFSRIYKKLFDITPPSSGASFKKIYDHITQELADNEQILIVALDDINYLFHEKEDEKVLYSLLRAHETNPGARIGVLSIRSDTGDDFHFDPKIESVYLPEEIIFPRYNADEICDILKNRINLGFYPDVVSPDILNKVVEYTTIPGDLRVGIDLLKRSALNAERKSRRKISIEDVDGAYTTSRLVHLTYILKSLRVEEKILLGLVSNHTEINSGELYKFFHRKSGLGYTRFYETLEKLSALKLIDTKFTGKGIRGRSRIITLRYGANEIKKRLRNI</sequence>
<evidence type="ECO:0000313" key="1">
    <source>
        <dbReference type="EMBL" id="TKY91787.1"/>
    </source>
</evidence>
<protein>
    <submittedName>
        <fullName evidence="1">ORC1-type DNA replication protein</fullName>
    </submittedName>
</protein>
<name>A0AC61SB36_9EURY</name>
<accession>A0AC61SB36</accession>